<dbReference type="PANTHER" id="PTHR32525">
    <property type="entry name" value="PROTEIN-TYROSINE-PHOSPHATASE"/>
    <property type="match status" value="1"/>
</dbReference>
<evidence type="ECO:0000313" key="4">
    <source>
        <dbReference type="Proteomes" id="UP000095282"/>
    </source>
</evidence>
<feature type="region of interest" description="Disordered" evidence="1">
    <location>
        <begin position="1"/>
        <end position="156"/>
    </location>
</feature>
<dbReference type="SUPFAM" id="SSF52799">
    <property type="entry name" value="(Phosphotyrosine protein) phosphatases II"/>
    <property type="match status" value="1"/>
</dbReference>
<feature type="compositionally biased region" description="Polar residues" evidence="1">
    <location>
        <begin position="1"/>
        <end position="14"/>
    </location>
</feature>
<evidence type="ECO:0000259" key="2">
    <source>
        <dbReference type="PROSITE" id="PS50055"/>
    </source>
</evidence>
<dbReference type="InterPro" id="IPR029021">
    <property type="entry name" value="Prot-tyrosine_phosphatase-like"/>
</dbReference>
<dbReference type="GO" id="GO:0004725">
    <property type="term" value="F:protein tyrosine phosphatase activity"/>
    <property type="evidence" value="ECO:0007669"/>
    <property type="project" value="InterPro"/>
</dbReference>
<keyword evidence="4" id="KW-1185">Reference proteome</keyword>
<dbReference type="STRING" id="1561998.A0A1I7UP89"/>
<feature type="compositionally biased region" description="Low complexity" evidence="1">
    <location>
        <begin position="99"/>
        <end position="117"/>
    </location>
</feature>
<feature type="region of interest" description="Disordered" evidence="1">
    <location>
        <begin position="1430"/>
        <end position="1485"/>
    </location>
</feature>
<dbReference type="eggNOG" id="ENOG502QQEE">
    <property type="taxonomic scope" value="Eukaryota"/>
</dbReference>
<feature type="domain" description="Tyrosine specific protein phosphatases" evidence="3">
    <location>
        <begin position="1257"/>
        <end position="1327"/>
    </location>
</feature>
<dbReference type="WBParaSite" id="Csp11.Scaffold630.g17969.t1">
    <property type="protein sequence ID" value="Csp11.Scaffold630.g17969.t1"/>
    <property type="gene ID" value="Csp11.Scaffold630.g17969"/>
</dbReference>
<feature type="compositionally biased region" description="Low complexity" evidence="1">
    <location>
        <begin position="1446"/>
        <end position="1457"/>
    </location>
</feature>
<dbReference type="SMART" id="SM00453">
    <property type="entry name" value="WSN"/>
    <property type="match status" value="1"/>
</dbReference>
<dbReference type="InterPro" id="IPR003125">
    <property type="entry name" value="WSN"/>
</dbReference>
<dbReference type="PRINTS" id="PR00700">
    <property type="entry name" value="PRTYPHPHTASE"/>
</dbReference>
<dbReference type="SMART" id="SM00404">
    <property type="entry name" value="PTPc_motif"/>
    <property type="match status" value="1"/>
</dbReference>
<proteinExistence type="predicted"/>
<organism evidence="4 5">
    <name type="scientific">Caenorhabditis tropicalis</name>
    <dbReference type="NCBI Taxonomy" id="1561998"/>
    <lineage>
        <taxon>Eukaryota</taxon>
        <taxon>Metazoa</taxon>
        <taxon>Ecdysozoa</taxon>
        <taxon>Nematoda</taxon>
        <taxon>Chromadorea</taxon>
        <taxon>Rhabditida</taxon>
        <taxon>Rhabditina</taxon>
        <taxon>Rhabditomorpha</taxon>
        <taxon>Rhabditoidea</taxon>
        <taxon>Rhabditidae</taxon>
        <taxon>Peloderinae</taxon>
        <taxon>Caenorhabditis</taxon>
    </lineage>
</organism>
<dbReference type="PROSITE" id="PS50056">
    <property type="entry name" value="TYR_PHOSPHATASE_2"/>
    <property type="match status" value="1"/>
</dbReference>
<dbReference type="SMART" id="SM00194">
    <property type="entry name" value="PTPc"/>
    <property type="match status" value="1"/>
</dbReference>
<dbReference type="Proteomes" id="UP000095282">
    <property type="component" value="Unplaced"/>
</dbReference>
<dbReference type="Pfam" id="PF02206">
    <property type="entry name" value="WSN"/>
    <property type="match status" value="1"/>
</dbReference>
<evidence type="ECO:0000259" key="3">
    <source>
        <dbReference type="PROSITE" id="PS50056"/>
    </source>
</evidence>
<feature type="compositionally biased region" description="Basic and acidic residues" evidence="1">
    <location>
        <begin position="1430"/>
        <end position="1445"/>
    </location>
</feature>
<dbReference type="InterPro" id="IPR003595">
    <property type="entry name" value="Tyr_Pase_cat"/>
</dbReference>
<dbReference type="InterPro" id="IPR016130">
    <property type="entry name" value="Tyr_Pase_AS"/>
</dbReference>
<dbReference type="InterPro" id="IPR000387">
    <property type="entry name" value="Tyr_Pase_dom"/>
</dbReference>
<accession>A0A1I7UP89</accession>
<dbReference type="InterPro" id="IPR000242">
    <property type="entry name" value="PTP_cat"/>
</dbReference>
<dbReference type="PROSITE" id="PS00383">
    <property type="entry name" value="TYR_PHOSPHATASE_1"/>
    <property type="match status" value="1"/>
</dbReference>
<protein>
    <submittedName>
        <fullName evidence="5">WSN domain-containing protein</fullName>
    </submittedName>
</protein>
<dbReference type="Gene3D" id="3.90.190.10">
    <property type="entry name" value="Protein tyrosine phosphatase superfamily"/>
    <property type="match status" value="1"/>
</dbReference>
<evidence type="ECO:0000313" key="5">
    <source>
        <dbReference type="WBParaSite" id="Csp11.Scaffold630.g17969.t1"/>
    </source>
</evidence>
<feature type="compositionally biased region" description="Polar residues" evidence="1">
    <location>
        <begin position="1458"/>
        <end position="1475"/>
    </location>
</feature>
<dbReference type="PROSITE" id="PS50055">
    <property type="entry name" value="TYR_PHOSPHATASE_PTP"/>
    <property type="match status" value="1"/>
</dbReference>
<reference evidence="5" key="1">
    <citation type="submission" date="2016-11" db="UniProtKB">
        <authorList>
            <consortium name="WormBaseParasite"/>
        </authorList>
    </citation>
    <scope>IDENTIFICATION</scope>
</reference>
<dbReference type="Pfam" id="PF00102">
    <property type="entry name" value="Y_phosphatase"/>
    <property type="match status" value="1"/>
</dbReference>
<dbReference type="CDD" id="cd00047">
    <property type="entry name" value="PTPc"/>
    <property type="match status" value="1"/>
</dbReference>
<evidence type="ECO:0000256" key="1">
    <source>
        <dbReference type="SAM" id="MobiDB-lite"/>
    </source>
</evidence>
<dbReference type="PANTHER" id="PTHR32525:SF3">
    <property type="entry name" value="DOMAIN OF UNKNOWN FUNCTION WSN DOMAIN-CONTAINING PROTEIN-RELATED"/>
    <property type="match status" value="1"/>
</dbReference>
<name>A0A1I7UP89_9PELO</name>
<sequence length="1485" mass="162700">MTRLSKPSSINKQSIVFRRPARESPAPAQAPSGSNSGARSAAPEHRNPPDSSVVSSERLASGQAVVNESSDVQPAASVKRSQHPPDASEHSAPVPVAPEPVASDDSSGDSSGVPPAAQEHVSLDPAASDDISLNSSGLDSSENSDPMASENASDVPLSSASLDQVIRQASNDDESLFALVFPAPRDRRAATADPFAEPVANLVAVSHISSAAALQIGLMNGSIPPDGAVAELLGIGPLTLKDIINLDTKKLIEAANSLPMGDPNKKAMEDWLIGLDDIQKKSEFMVNTFASFPGKKEYVEKLADVENIKDVIDAVSVWKGDLTTTMGLFESIDNAKDNMDDSTATNIFSSSPFLKTQLNKITVIVSNVGTALAPLIKAKGIEEHADFYMLLVNEAEHRKQINTYPAGSILDLTDNFNTIYAARDGMKPAQPHMETLLKLIDSRNPSFRQDHKFSEGLPLGYVDLQQLHQDSGNKWIIQQIPNGTVVSDGFKAAFSAYKPLTAELEQIETKHWKGLRDDSVVTVINTQRALSNLPGDAANAGEALQKLKTCENDRKTPSDTLDETKLEHINELNQKMKELSTLAYANQEFLNALTGLIKLIPDNSNNPDKVEAAKSYVNSMKSSEHFGIVKQKIGQLQTDVSNILKASDTIPGLVSSVRADIVELEKYQAKIAQEITYFKFFTCLNGVANETTLVKNVAVASQQSRVDPQTKEKAIVVIKQVEASKNPISSAETYAAGFKNIRDREPLLMKESFGDKHLAVSNQLGKGVQGVVGIHETYKATSKMNSHLTTLDNATKDPDFQTLSNEEQNVIQQLLLNLPQLLNEVGTTVAGIKSQNSTGFEDCQQILEKTGSLKGINIDKKLLRQAVESLIKTIPTKYDDLLNLVDILDPLDLDYARFQIKKAIPVLSNHTGTFAKFSKLLTKPVPRPPGPPLGSNPNGQMMISSTAEPGFMHWYLSQGLWYKILEGIGAAVLCSAIGGGAIWLIIHLIKPKPIIDPTPDNLLNLLNTVVAAIESKTSEAIEILEIITMNDIDDKEAIAKKARNKDTWNKLEEARRKKAKVAGDSVPKIGTAAEWLETTFEIFTANDKNMLTDVEKGNRAKRRYHDYYCIPQTMSKISGMKDNFVNSNAFRMPDGITFHMAQAPMTEEEGRDDTCENHWAVIDQNDVGIILQLCSFVEGGTIKCGEYYSTELNEKKEFGIYVVKTIKIQKNPDGFTNKENFILYTIELTNNKTKKVKKVDILFFNAWPDFGVPKSPVPCLEMIKHIDGYKKNVFVHCSAGVGRTGTLTAVRYGLAVCEQKVIRQLLPVIGPIRDARYGAVQRSIQIFYTVLAISMGIIEKHHFDYNEDYFALEYYFEKCQKNNNYWEPVHYLTMSLDEVNAENMRRIAINIEEKEAEKHLPLLTAPLPSSPQDQLDALRIDRQAKEAYVAKKMAEQQAKKAEKASKAAGGAQKKGSSNPKEGNSGSTQSGSSATVATEAPSPAPQ</sequence>
<feature type="domain" description="Tyrosine-protein phosphatase" evidence="2">
    <location>
        <begin position="1076"/>
        <end position="1336"/>
    </location>
</feature>
<feature type="compositionally biased region" description="Polar residues" evidence="1">
    <location>
        <begin position="131"/>
        <end position="156"/>
    </location>
</feature>